<dbReference type="EMBL" id="GBRH01253235">
    <property type="protein sequence ID" value="JAD44660.1"/>
    <property type="molecule type" value="Transcribed_RNA"/>
</dbReference>
<proteinExistence type="predicted"/>
<accession>A0A0A9A6Q2</accession>
<sequence length="20" mass="2306">MATEITTSGSRRKAILREER</sequence>
<dbReference type="AlphaFoldDB" id="A0A0A9A6Q2"/>
<name>A0A0A9A6Q2_ARUDO</name>
<reference evidence="2" key="2">
    <citation type="journal article" date="2015" name="Data Brief">
        <title>Shoot transcriptome of the giant reed, Arundo donax.</title>
        <authorList>
            <person name="Barrero R.A."/>
            <person name="Guerrero F.D."/>
            <person name="Moolhuijzen P."/>
            <person name="Goolsby J.A."/>
            <person name="Tidwell J."/>
            <person name="Bellgard S.E."/>
            <person name="Bellgard M.I."/>
        </authorList>
    </citation>
    <scope>NUCLEOTIDE SEQUENCE</scope>
    <source>
        <tissue evidence="2">Shoot tissue taken approximately 20 cm above the soil surface</tissue>
    </source>
</reference>
<evidence type="ECO:0000256" key="1">
    <source>
        <dbReference type="SAM" id="MobiDB-lite"/>
    </source>
</evidence>
<protein>
    <submittedName>
        <fullName evidence="2">Uncharacterized protein</fullName>
    </submittedName>
</protein>
<organism evidence="2">
    <name type="scientific">Arundo donax</name>
    <name type="common">Giant reed</name>
    <name type="synonym">Donax arundinaceus</name>
    <dbReference type="NCBI Taxonomy" id="35708"/>
    <lineage>
        <taxon>Eukaryota</taxon>
        <taxon>Viridiplantae</taxon>
        <taxon>Streptophyta</taxon>
        <taxon>Embryophyta</taxon>
        <taxon>Tracheophyta</taxon>
        <taxon>Spermatophyta</taxon>
        <taxon>Magnoliopsida</taxon>
        <taxon>Liliopsida</taxon>
        <taxon>Poales</taxon>
        <taxon>Poaceae</taxon>
        <taxon>PACMAD clade</taxon>
        <taxon>Arundinoideae</taxon>
        <taxon>Arundineae</taxon>
        <taxon>Arundo</taxon>
    </lineage>
</organism>
<evidence type="ECO:0000313" key="2">
    <source>
        <dbReference type="EMBL" id="JAD44660.1"/>
    </source>
</evidence>
<feature type="region of interest" description="Disordered" evidence="1">
    <location>
        <begin position="1"/>
        <end position="20"/>
    </location>
</feature>
<reference evidence="2" key="1">
    <citation type="submission" date="2014-09" db="EMBL/GenBank/DDBJ databases">
        <authorList>
            <person name="Magalhaes I.L.F."/>
            <person name="Oliveira U."/>
            <person name="Santos F.R."/>
            <person name="Vidigal T.H.D.A."/>
            <person name="Brescovit A.D."/>
            <person name="Santos A.J."/>
        </authorList>
    </citation>
    <scope>NUCLEOTIDE SEQUENCE</scope>
    <source>
        <tissue evidence="2">Shoot tissue taken approximately 20 cm above the soil surface</tissue>
    </source>
</reference>